<evidence type="ECO:0000256" key="2">
    <source>
        <dbReference type="SAM" id="Phobius"/>
    </source>
</evidence>
<evidence type="ECO:0000256" key="1">
    <source>
        <dbReference type="ARBA" id="ARBA00022801"/>
    </source>
</evidence>
<accession>A0AAF5CY17</accession>
<feature type="domain" description="Alpha/beta hydrolase fold-3" evidence="3">
    <location>
        <begin position="917"/>
        <end position="1070"/>
    </location>
</feature>
<dbReference type="Proteomes" id="UP000035681">
    <property type="component" value="Unplaced"/>
</dbReference>
<dbReference type="PANTHER" id="PTHR48081:SF8">
    <property type="entry name" value="ALPHA_BETA HYDROLASE FOLD-3 DOMAIN-CONTAINING PROTEIN-RELATED"/>
    <property type="match status" value="1"/>
</dbReference>
<dbReference type="Pfam" id="PF07859">
    <property type="entry name" value="Abhydrolase_3"/>
    <property type="match status" value="6"/>
</dbReference>
<dbReference type="InterPro" id="IPR013094">
    <property type="entry name" value="AB_hydrolase_3"/>
</dbReference>
<dbReference type="Gene3D" id="3.40.50.1820">
    <property type="entry name" value="alpha/beta hydrolase"/>
    <property type="match status" value="3"/>
</dbReference>
<dbReference type="WBParaSite" id="TCONS_00003645.p1">
    <property type="protein sequence ID" value="TCONS_00003645.p1"/>
    <property type="gene ID" value="XLOC_000067"/>
</dbReference>
<organism evidence="4 5">
    <name type="scientific">Strongyloides stercoralis</name>
    <name type="common">Threadworm</name>
    <dbReference type="NCBI Taxonomy" id="6248"/>
    <lineage>
        <taxon>Eukaryota</taxon>
        <taxon>Metazoa</taxon>
        <taxon>Ecdysozoa</taxon>
        <taxon>Nematoda</taxon>
        <taxon>Chromadorea</taxon>
        <taxon>Rhabditida</taxon>
        <taxon>Tylenchina</taxon>
        <taxon>Panagrolaimomorpha</taxon>
        <taxon>Strongyloidoidea</taxon>
        <taxon>Strongyloididae</taxon>
        <taxon>Strongyloides</taxon>
    </lineage>
</organism>
<keyword evidence="4" id="KW-1185">Reference proteome</keyword>
<evidence type="ECO:0000313" key="4">
    <source>
        <dbReference type="Proteomes" id="UP000035681"/>
    </source>
</evidence>
<dbReference type="GO" id="GO:0016787">
    <property type="term" value="F:hydrolase activity"/>
    <property type="evidence" value="ECO:0007669"/>
    <property type="project" value="UniProtKB-KW"/>
</dbReference>
<sequence length="1215" mass="139649">IINFFKTSNIPFKVQHLKMLSLLLSARYVIGDFFMGYLQMIYLPDEDQIISFTPKAVDGTFSESVRIFSASLISKMFIWTGIIIIFLALVHIPIPNNICDRIKLQTLELLLRLSNEYFGNLVENLSGPKVRNIFTRFWLALPFYIFSTKYPDWLKIETIYIAGVKCRIYNPSKNYKKTDGAIIYIHGGGFCSLSPKCFDSMLINLITNLGCFVISIDYDWAPEYVYPRQVNQIEAVVTEFCESSYVNFNVDPTSIVIMGDSAGGNLSTVTAQRCKRKGKNYFKAQILIYPVTSTLDFLTPSFQQYYNEYPNTAILNPFVLTRWYLLYLGIPATSKNIKKCLNNQHLEEDFKNNEKVIESLNHDHLPSIFTNPDIYKKPINNIKPCPELAPLYTKFAKNPDFCPLIAEDMENLPEALIITCGYDILRDEGILYAKKLSRKGVPVDWKHYPLAYHGIMNMPYSEQRTQIIEDIKKFYGIKGFNIWQRLFTNFLFSLPIRKPKWLIIKNIKIGNVNCRLYIPKNDKKKYDGCIIFAHGGGWCIMKTHFCDLALYYIIKNLGTVLVSVDYSLSPEKHFGTAINEIENVVRTIYNDYYNELNINRNKISLMGESAGGNLCLSVALRLSKNINKIPIKSLILPYPVTGVFHFLLPSYQYYNDNFKNSGMLSPDNMARWILLYLGLDNIKNSVEIIKKNGHISTKIRNSPIFKESFNTKGLINFVEDIKYIENSNNFLPPDNELASKMEKYLLNPEFSPLMCCKEQLSYLPPTFILTSNYDILRDEGILFNNKLKDSGVSVKLKNYVNAIHGSMTIPLSDVANEMSEDIIIYFHIPLPSEIGDKSMIYVFEISLRIFNEYLGAIVGYFWGHEGRVWLARLVTKAAFLIKPLKPKWLIINNRKICNIECRVYQPKGRHRKNDHAIIFIAGGGWCFLEPSFYDQVMYKIIKKLGCIVISINYSKAPESIFPCAVNECNKVVEEFCTNTYREYNVDPTKIAIMGDSAGGNLATVAVQNSMRKGNNYFKCQVLIYPLTSCLDFKSPSYQRYYNEYIHTAILHPMAMARGILLYTGCPKTEENAYKILRNQHVPNELRYSKEYIEFLDYNNLPLEIISKKVPTKPMLYEEDKELSKIFAPFAANPDFAPIVANDLHNMPNTFIGTCGFDILRDDGMLYGSKLKKFGVPVVDKYYPKGIHGTLNMPFSSTQKEMVNDICEYLENQFNN</sequence>
<keyword evidence="2" id="KW-0472">Membrane</keyword>
<feature type="domain" description="Alpha/beta hydrolase fold-3" evidence="3">
    <location>
        <begin position="182"/>
        <end position="335"/>
    </location>
</feature>
<dbReference type="InterPro" id="IPR050300">
    <property type="entry name" value="GDXG_lipolytic_enzyme"/>
</dbReference>
<name>A0AAF5CY17_STRER</name>
<dbReference type="AlphaFoldDB" id="A0AAF5CY17"/>
<feature type="domain" description="Alpha/beta hydrolase fold-3" evidence="3">
    <location>
        <begin position="1131"/>
        <end position="1189"/>
    </location>
</feature>
<dbReference type="PANTHER" id="PTHR48081">
    <property type="entry name" value="AB HYDROLASE SUPERFAMILY PROTEIN C4A8.06C"/>
    <property type="match status" value="1"/>
</dbReference>
<keyword evidence="2" id="KW-1133">Transmembrane helix</keyword>
<feature type="domain" description="Alpha/beta hydrolase fold-3" evidence="3">
    <location>
        <begin position="530"/>
        <end position="680"/>
    </location>
</feature>
<proteinExistence type="predicted"/>
<keyword evidence="1" id="KW-0378">Hydrolase</keyword>
<protein>
    <submittedName>
        <fullName evidence="5">Exonuclease domain-containing protein</fullName>
    </submittedName>
</protein>
<dbReference type="SUPFAM" id="SSF53474">
    <property type="entry name" value="alpha/beta-Hydrolases"/>
    <property type="match status" value="3"/>
</dbReference>
<feature type="domain" description="Alpha/beta hydrolase fold-3" evidence="3">
    <location>
        <begin position="742"/>
        <end position="806"/>
    </location>
</feature>
<evidence type="ECO:0000259" key="3">
    <source>
        <dbReference type="Pfam" id="PF07859"/>
    </source>
</evidence>
<keyword evidence="2" id="KW-0812">Transmembrane</keyword>
<reference evidence="5" key="1">
    <citation type="submission" date="2024-02" db="UniProtKB">
        <authorList>
            <consortium name="WormBaseParasite"/>
        </authorList>
    </citation>
    <scope>IDENTIFICATION</scope>
</reference>
<feature type="domain" description="Alpha/beta hydrolase fold-3" evidence="3">
    <location>
        <begin position="395"/>
        <end position="456"/>
    </location>
</feature>
<feature type="transmembrane region" description="Helical" evidence="2">
    <location>
        <begin position="76"/>
        <end position="94"/>
    </location>
</feature>
<dbReference type="InterPro" id="IPR029058">
    <property type="entry name" value="AB_hydrolase_fold"/>
</dbReference>
<evidence type="ECO:0000313" key="5">
    <source>
        <dbReference type="WBParaSite" id="TCONS_00003645.p1"/>
    </source>
</evidence>